<sequence length="41" mass="4781">MSYKIGKSKAATKAIYKKLVYKYAKVRPSDQEVDQILIFEK</sequence>
<protein>
    <submittedName>
        <fullName evidence="1">Uncharacterized protein</fullName>
    </submittedName>
</protein>
<reference evidence="1" key="2">
    <citation type="submission" date="2022-10" db="EMBL/GenBank/DDBJ databases">
        <authorList>
            <person name="Kostovova I."/>
            <person name="Moravkova M."/>
            <person name="Pechar R."/>
        </authorList>
    </citation>
    <scope>NUCLEOTIDE SEQUENCE</scope>
    <source>
        <strain evidence="1">M356A</strain>
    </source>
</reference>
<proteinExistence type="predicted"/>
<organism evidence="1 2">
    <name type="scientific">Lactobacillus amylovorus</name>
    <dbReference type="NCBI Taxonomy" id="1604"/>
    <lineage>
        <taxon>Bacteria</taxon>
        <taxon>Bacillati</taxon>
        <taxon>Bacillota</taxon>
        <taxon>Bacilli</taxon>
        <taxon>Lactobacillales</taxon>
        <taxon>Lactobacillaceae</taxon>
        <taxon>Lactobacillus</taxon>
    </lineage>
</organism>
<comment type="caution">
    <text evidence="1">The sequence shown here is derived from an EMBL/GenBank/DDBJ whole genome shotgun (WGS) entry which is preliminary data.</text>
</comment>
<dbReference type="Proteomes" id="UP001143700">
    <property type="component" value="Unassembled WGS sequence"/>
</dbReference>
<evidence type="ECO:0000313" key="1">
    <source>
        <dbReference type="EMBL" id="MDB6262551.1"/>
    </source>
</evidence>
<dbReference type="AlphaFoldDB" id="A0A9X3W9W5"/>
<dbReference type="EMBL" id="JAOTGU010000013">
    <property type="protein sequence ID" value="MDB6262551.1"/>
    <property type="molecule type" value="Genomic_DNA"/>
</dbReference>
<gene>
    <name evidence="1" type="ORF">ODV15_08325</name>
</gene>
<reference evidence="1" key="1">
    <citation type="journal article" date="2022" name="Microorganisms">
        <title>Antibiotic Susceptibility, Resistance Gene Determinants and Corresponding Genomic Regions in Lactobacillus amylovorus Isolates Derived from Wild Boars and Domestic Pigs.</title>
        <authorList>
            <person name="Moravkova M."/>
            <person name="Kostovova I."/>
            <person name="Kavanova K."/>
            <person name="Pechar R."/>
            <person name="Stanek S."/>
            <person name="Brychta A."/>
            <person name="Zeman M."/>
            <person name="Kubasova T."/>
        </authorList>
    </citation>
    <scope>NUCLEOTIDE SEQUENCE</scope>
    <source>
        <strain evidence="1">M356A</strain>
    </source>
</reference>
<name>A0A9X3W9W5_LACAM</name>
<accession>A0A9X3W9W5</accession>
<evidence type="ECO:0000313" key="2">
    <source>
        <dbReference type="Proteomes" id="UP001143700"/>
    </source>
</evidence>